<name>A0AC35FIH1_9BILA</name>
<evidence type="ECO:0000313" key="1">
    <source>
        <dbReference type="Proteomes" id="UP000887580"/>
    </source>
</evidence>
<dbReference type="WBParaSite" id="PS1159_v2.g1782.t1">
    <property type="protein sequence ID" value="PS1159_v2.g1782.t1"/>
    <property type="gene ID" value="PS1159_v2.g1782"/>
</dbReference>
<evidence type="ECO:0000313" key="2">
    <source>
        <dbReference type="WBParaSite" id="PS1159_v2.g1782.t1"/>
    </source>
</evidence>
<organism evidence="1 2">
    <name type="scientific">Panagrolaimus sp. PS1159</name>
    <dbReference type="NCBI Taxonomy" id="55785"/>
    <lineage>
        <taxon>Eukaryota</taxon>
        <taxon>Metazoa</taxon>
        <taxon>Ecdysozoa</taxon>
        <taxon>Nematoda</taxon>
        <taxon>Chromadorea</taxon>
        <taxon>Rhabditida</taxon>
        <taxon>Tylenchina</taxon>
        <taxon>Panagrolaimomorpha</taxon>
        <taxon>Panagrolaimoidea</taxon>
        <taxon>Panagrolaimidae</taxon>
        <taxon>Panagrolaimus</taxon>
    </lineage>
</organism>
<dbReference type="Proteomes" id="UP000887580">
    <property type="component" value="Unplaced"/>
</dbReference>
<protein>
    <submittedName>
        <fullName evidence="2">Uncharacterized protein</fullName>
    </submittedName>
</protein>
<sequence length="85" mass="9878">MLKKMASLMKLGLFACFLPYISLGSLEFSPDNQEQRQKRDDGFVMIKTVYITPTRKILTLEEATMNCRGFRKLGVENIIQIKFRD</sequence>
<accession>A0AC35FIH1</accession>
<reference evidence="2" key="1">
    <citation type="submission" date="2022-11" db="UniProtKB">
        <authorList>
            <consortium name="WormBaseParasite"/>
        </authorList>
    </citation>
    <scope>IDENTIFICATION</scope>
</reference>
<proteinExistence type="predicted"/>